<dbReference type="eggNOG" id="COG0745">
    <property type="taxonomic scope" value="Bacteria"/>
</dbReference>
<dbReference type="InterPro" id="IPR016032">
    <property type="entry name" value="Sig_transdc_resp-reg_C-effctor"/>
</dbReference>
<dbReference type="InterPro" id="IPR001789">
    <property type="entry name" value="Sig_transdc_resp-reg_receiver"/>
</dbReference>
<evidence type="ECO:0000256" key="5">
    <source>
        <dbReference type="ARBA" id="ARBA00023125"/>
    </source>
</evidence>
<dbReference type="PANTHER" id="PTHR48111">
    <property type="entry name" value="REGULATOR OF RPOS"/>
    <property type="match status" value="1"/>
</dbReference>
<dbReference type="AlphaFoldDB" id="A0A0L6JPE3"/>
<evidence type="ECO:0000313" key="13">
    <source>
        <dbReference type="Proteomes" id="UP000036923"/>
    </source>
</evidence>
<dbReference type="Gene3D" id="3.40.50.2300">
    <property type="match status" value="1"/>
</dbReference>
<evidence type="ECO:0000256" key="3">
    <source>
        <dbReference type="ARBA" id="ARBA00023012"/>
    </source>
</evidence>
<organism evidence="12 13">
    <name type="scientific">Pseudobacteroides cellulosolvens ATCC 35603 = DSM 2933</name>
    <dbReference type="NCBI Taxonomy" id="398512"/>
    <lineage>
        <taxon>Bacteria</taxon>
        <taxon>Bacillati</taxon>
        <taxon>Bacillota</taxon>
        <taxon>Clostridia</taxon>
        <taxon>Eubacteriales</taxon>
        <taxon>Oscillospiraceae</taxon>
        <taxon>Pseudobacteroides</taxon>
    </lineage>
</organism>
<comment type="function">
    <text evidence="7">May play the central regulatory role in sporulation. It may be an element of the effector pathway responsible for the activation of sporulation genes in response to nutritional stress. Spo0A may act in concert with spo0H (a sigma factor) to control the expression of some genes that are critical to the sporulation process.</text>
</comment>
<dbReference type="PROSITE" id="PS50110">
    <property type="entry name" value="RESPONSE_REGULATORY"/>
    <property type="match status" value="1"/>
</dbReference>
<gene>
    <name evidence="12" type="ORF">Bccel_2929</name>
</gene>
<dbReference type="RefSeq" id="WP_036944727.1">
    <property type="nucleotide sequence ID" value="NZ_JQKC01000034.1"/>
</dbReference>
<accession>A0A0L6JPE3</accession>
<evidence type="ECO:0000313" key="12">
    <source>
        <dbReference type="EMBL" id="KNY27658.1"/>
    </source>
</evidence>
<evidence type="ECO:0000256" key="2">
    <source>
        <dbReference type="ARBA" id="ARBA00022553"/>
    </source>
</evidence>
<dbReference type="SMART" id="SM00862">
    <property type="entry name" value="Trans_reg_C"/>
    <property type="match status" value="1"/>
</dbReference>
<dbReference type="GO" id="GO:0032993">
    <property type="term" value="C:protein-DNA complex"/>
    <property type="evidence" value="ECO:0007669"/>
    <property type="project" value="TreeGrafter"/>
</dbReference>
<protein>
    <recommendedName>
        <fullName evidence="1">Stage 0 sporulation protein A homolog</fullName>
    </recommendedName>
</protein>
<sequence length="237" mass="27646">MSKELIFAVEDEKNIQQLIKYNLEANGFSVITFDTGEELLEECKYNIPNLFLLDIMLPGIDGLEVCRQLRQNVVTQSIPVIILTAKNEEFDKVLGLELGADDYITKPFSVRELIARVKALFRRVHTSIENYSEIIRFENISIDCSRREVFKDDKLLDMPFKEFELLKLLVMNKGKVLSREILLEKVWGFDYYGETRTVDVHIRYLRQKIEDNDSNPFYIETIRGIGYRFNDKGVSGK</sequence>
<evidence type="ECO:0000256" key="1">
    <source>
        <dbReference type="ARBA" id="ARBA00018672"/>
    </source>
</evidence>
<evidence type="ECO:0000259" key="11">
    <source>
        <dbReference type="PROSITE" id="PS51755"/>
    </source>
</evidence>
<proteinExistence type="predicted"/>
<dbReference type="SUPFAM" id="SSF46894">
    <property type="entry name" value="C-terminal effector domain of the bipartite response regulators"/>
    <property type="match status" value="1"/>
</dbReference>
<keyword evidence="5 9" id="KW-0238">DNA-binding</keyword>
<comment type="caution">
    <text evidence="12">The sequence shown here is derived from an EMBL/GenBank/DDBJ whole genome shotgun (WGS) entry which is preliminary data.</text>
</comment>
<dbReference type="Pfam" id="PF00486">
    <property type="entry name" value="Trans_reg_C"/>
    <property type="match status" value="1"/>
</dbReference>
<dbReference type="InterPro" id="IPR039420">
    <property type="entry name" value="WalR-like"/>
</dbReference>
<dbReference type="CDD" id="cd00383">
    <property type="entry name" value="trans_reg_C"/>
    <property type="match status" value="1"/>
</dbReference>
<dbReference type="InterPro" id="IPR001867">
    <property type="entry name" value="OmpR/PhoB-type_DNA-bd"/>
</dbReference>
<evidence type="ECO:0000256" key="9">
    <source>
        <dbReference type="PROSITE-ProRule" id="PRU01091"/>
    </source>
</evidence>
<dbReference type="GO" id="GO:0000156">
    <property type="term" value="F:phosphorelay response regulator activity"/>
    <property type="evidence" value="ECO:0007669"/>
    <property type="project" value="TreeGrafter"/>
</dbReference>
<evidence type="ECO:0000256" key="7">
    <source>
        <dbReference type="ARBA" id="ARBA00024867"/>
    </source>
</evidence>
<evidence type="ECO:0000259" key="10">
    <source>
        <dbReference type="PROSITE" id="PS50110"/>
    </source>
</evidence>
<keyword evidence="2 8" id="KW-0597">Phosphoprotein</keyword>
<dbReference type="PATRIC" id="fig|398512.5.peg.3074"/>
<dbReference type="PROSITE" id="PS51755">
    <property type="entry name" value="OMPR_PHOB"/>
    <property type="match status" value="1"/>
</dbReference>
<keyword evidence="3" id="KW-0902">Two-component regulatory system</keyword>
<keyword evidence="13" id="KW-1185">Reference proteome</keyword>
<dbReference type="Gene3D" id="6.10.250.690">
    <property type="match status" value="1"/>
</dbReference>
<dbReference type="SMART" id="SM00448">
    <property type="entry name" value="REC"/>
    <property type="match status" value="1"/>
</dbReference>
<feature type="domain" description="OmpR/PhoB-type" evidence="11">
    <location>
        <begin position="132"/>
        <end position="231"/>
    </location>
</feature>
<dbReference type="GO" id="GO:0005829">
    <property type="term" value="C:cytosol"/>
    <property type="evidence" value="ECO:0007669"/>
    <property type="project" value="TreeGrafter"/>
</dbReference>
<dbReference type="Pfam" id="PF00072">
    <property type="entry name" value="Response_reg"/>
    <property type="match status" value="1"/>
</dbReference>
<dbReference type="Gene3D" id="1.10.10.10">
    <property type="entry name" value="Winged helix-like DNA-binding domain superfamily/Winged helix DNA-binding domain"/>
    <property type="match status" value="1"/>
</dbReference>
<dbReference type="PANTHER" id="PTHR48111:SF73">
    <property type="entry name" value="ALKALINE PHOSPHATASE SYNTHESIS TRANSCRIPTIONAL REGULATORY PROTEIN PHOP"/>
    <property type="match status" value="1"/>
</dbReference>
<dbReference type="Proteomes" id="UP000036923">
    <property type="component" value="Unassembled WGS sequence"/>
</dbReference>
<dbReference type="GO" id="GO:0000976">
    <property type="term" value="F:transcription cis-regulatory region binding"/>
    <property type="evidence" value="ECO:0007669"/>
    <property type="project" value="TreeGrafter"/>
</dbReference>
<name>A0A0L6JPE3_9FIRM</name>
<dbReference type="InterPro" id="IPR036388">
    <property type="entry name" value="WH-like_DNA-bd_sf"/>
</dbReference>
<feature type="domain" description="Response regulatory" evidence="10">
    <location>
        <begin position="5"/>
        <end position="121"/>
    </location>
</feature>
<dbReference type="STRING" id="398512.Bccel_2929"/>
<feature type="DNA-binding region" description="OmpR/PhoB-type" evidence="9">
    <location>
        <begin position="132"/>
        <end position="231"/>
    </location>
</feature>
<evidence type="ECO:0000256" key="6">
    <source>
        <dbReference type="ARBA" id="ARBA00023163"/>
    </source>
</evidence>
<keyword evidence="4" id="KW-0805">Transcription regulation</keyword>
<evidence type="ECO:0000256" key="4">
    <source>
        <dbReference type="ARBA" id="ARBA00023015"/>
    </source>
</evidence>
<dbReference type="SUPFAM" id="SSF52172">
    <property type="entry name" value="CheY-like"/>
    <property type="match status" value="1"/>
</dbReference>
<dbReference type="EMBL" id="LGTC01000001">
    <property type="protein sequence ID" value="KNY27658.1"/>
    <property type="molecule type" value="Genomic_DNA"/>
</dbReference>
<keyword evidence="6" id="KW-0804">Transcription</keyword>
<evidence type="ECO:0000256" key="8">
    <source>
        <dbReference type="PROSITE-ProRule" id="PRU00169"/>
    </source>
</evidence>
<reference evidence="13" key="1">
    <citation type="submission" date="2015-07" db="EMBL/GenBank/DDBJ databases">
        <title>Near-Complete Genome Sequence of the Cellulolytic Bacterium Bacteroides (Pseudobacteroides) cellulosolvens ATCC 35603.</title>
        <authorList>
            <person name="Dassa B."/>
            <person name="Utturkar S.M."/>
            <person name="Klingeman D.M."/>
            <person name="Hurt R.A."/>
            <person name="Keller M."/>
            <person name="Xu J."/>
            <person name="Reddy Y.H.K."/>
            <person name="Borovok I."/>
            <person name="Grinberg I.R."/>
            <person name="Lamed R."/>
            <person name="Zhivin O."/>
            <person name="Bayer E.A."/>
            <person name="Brown S.D."/>
        </authorList>
    </citation>
    <scope>NUCLEOTIDE SEQUENCE [LARGE SCALE GENOMIC DNA]</scope>
    <source>
        <strain evidence="13">DSM 2933</strain>
    </source>
</reference>
<dbReference type="InterPro" id="IPR011006">
    <property type="entry name" value="CheY-like_superfamily"/>
</dbReference>
<dbReference type="OrthoDB" id="9802426at2"/>
<dbReference type="FunFam" id="1.10.10.10:FF:000018">
    <property type="entry name" value="DNA-binding response regulator ResD"/>
    <property type="match status" value="1"/>
</dbReference>
<dbReference type="GO" id="GO:0006355">
    <property type="term" value="P:regulation of DNA-templated transcription"/>
    <property type="evidence" value="ECO:0007669"/>
    <property type="project" value="InterPro"/>
</dbReference>
<feature type="modified residue" description="4-aspartylphosphate" evidence="8">
    <location>
        <position position="54"/>
    </location>
</feature>